<dbReference type="GO" id="GO:0140359">
    <property type="term" value="F:ABC-type transporter activity"/>
    <property type="evidence" value="ECO:0007669"/>
    <property type="project" value="InterPro"/>
</dbReference>
<dbReference type="InterPro" id="IPR003593">
    <property type="entry name" value="AAA+_ATPase"/>
</dbReference>
<dbReference type="GO" id="GO:0016887">
    <property type="term" value="F:ATP hydrolysis activity"/>
    <property type="evidence" value="ECO:0007669"/>
    <property type="project" value="InterPro"/>
</dbReference>
<sequence length="715" mass="78892">MTSCAAANPSCCSSLSCCQTASTSSQDDVHEVAETAMSQIMPATDTLAASNGGVAGAVAVEIGGGNSPNGPLLQANNNYYIMREKHQFPKRPEIDLQFRNIGYRVKSWSMKSLRPETKEILHGVSGEFRAGELTAIMGPSGAGKSTLLNVLAGFTVQGMSGEVLINGKLRSPHSERFRRTSCYIQQYSIQRTRLSVGEAMTIAAHLKLGCSMSSAFKHAQVLELLEILGLSHCYDTLCGKLSGGQKKRLDVALELLSNPSVLFLDEPTTGLDSASCSQCISLLKRLAKSEKRTVICTIHQPSALQFEMFDSLYALADGHCIYRGAIPDLVPHLASLGLRCPPYHNPADFLLEVAIGEYGITTDKLMRAVESNEEKRRMIAPAPKPTLPDDDNSSKKSSSSPARCKGDDIAVDADNDKDEKKAAAALVAEQPPTPAGFLAQCYLLYKRQLLSLKRDYFLLVVRLLCHLLIGMLFGYLYMGSGYRANGVLANYVYLYGSLLLIVYTGKMAVTLAFPLEMQILSREHFNRWYRLGPYYLSMLLIEVPFQAACATTYLAVSYWLTGQPMELERILMFLIVSIAASLCAQAWGFFIGATTPVKIAVFTGPILAVLFSVFGFCIRYGDTPKPFRWLFYISYFRASFHSLLITVYGNNRSHLYCEQADDDISYCHYMQPTQFLKEMEIVQTSVVNNIVLIVGIGVLMHLLTASALWCKLNRR</sequence>
<evidence type="ECO:0000256" key="7">
    <source>
        <dbReference type="ARBA" id="ARBA00022989"/>
    </source>
</evidence>
<proteinExistence type="inferred from homology"/>
<feature type="transmembrane region" description="Helical" evidence="10">
    <location>
        <begin position="599"/>
        <end position="617"/>
    </location>
</feature>
<evidence type="ECO:0000256" key="1">
    <source>
        <dbReference type="ARBA" id="ARBA00004141"/>
    </source>
</evidence>
<dbReference type="OrthoDB" id="66620at2759"/>
<comment type="similarity">
    <text evidence="2">Belongs to the ABC transporter superfamily. ABCG family. Eye pigment precursor importer (TC 3.A.1.204) subfamily.</text>
</comment>
<dbReference type="InterPro" id="IPR013525">
    <property type="entry name" value="ABC2_TM"/>
</dbReference>
<evidence type="ECO:0000259" key="11">
    <source>
        <dbReference type="PROSITE" id="PS50893"/>
    </source>
</evidence>
<feature type="transmembrane region" description="Helical" evidence="10">
    <location>
        <begin position="534"/>
        <end position="559"/>
    </location>
</feature>
<dbReference type="InterPro" id="IPR043926">
    <property type="entry name" value="ABCG_dom"/>
</dbReference>
<dbReference type="Pfam" id="PF00005">
    <property type="entry name" value="ABC_tran"/>
    <property type="match status" value="1"/>
</dbReference>
<dbReference type="Proteomes" id="UP000479190">
    <property type="component" value="Unassembled WGS sequence"/>
</dbReference>
<evidence type="ECO:0000256" key="10">
    <source>
        <dbReference type="SAM" id="Phobius"/>
    </source>
</evidence>
<keyword evidence="3" id="KW-0813">Transport</keyword>
<evidence type="ECO:0000256" key="5">
    <source>
        <dbReference type="ARBA" id="ARBA00022741"/>
    </source>
</evidence>
<protein>
    <recommendedName>
        <fullName evidence="11">ABC transporter domain-containing protein</fullName>
    </recommendedName>
</protein>
<dbReference type="PANTHER" id="PTHR48041">
    <property type="entry name" value="ABC TRANSPORTER G FAMILY MEMBER 28"/>
    <property type="match status" value="1"/>
</dbReference>
<feature type="transmembrane region" description="Helical" evidence="10">
    <location>
        <begin position="686"/>
        <end position="710"/>
    </location>
</feature>
<dbReference type="SUPFAM" id="SSF52540">
    <property type="entry name" value="P-loop containing nucleoside triphosphate hydrolases"/>
    <property type="match status" value="1"/>
</dbReference>
<reference evidence="12 13" key="1">
    <citation type="submission" date="2020-02" db="EMBL/GenBank/DDBJ databases">
        <authorList>
            <person name="Ferguson B K."/>
        </authorList>
    </citation>
    <scope>NUCLEOTIDE SEQUENCE [LARGE SCALE GENOMIC DNA]</scope>
</reference>
<evidence type="ECO:0000313" key="13">
    <source>
        <dbReference type="Proteomes" id="UP000479190"/>
    </source>
</evidence>
<evidence type="ECO:0000256" key="4">
    <source>
        <dbReference type="ARBA" id="ARBA00022692"/>
    </source>
</evidence>
<dbReference type="InterPro" id="IPR050352">
    <property type="entry name" value="ABCG_transporters"/>
</dbReference>
<feature type="domain" description="ABC transporter" evidence="11">
    <location>
        <begin position="96"/>
        <end position="342"/>
    </location>
</feature>
<dbReference type="PANTHER" id="PTHR48041:SF61">
    <property type="entry name" value="SD03967P"/>
    <property type="match status" value="1"/>
</dbReference>
<dbReference type="FunFam" id="3.40.50.300:FF:001077">
    <property type="entry name" value="Uncharacterized protein, isoform A"/>
    <property type="match status" value="1"/>
</dbReference>
<dbReference type="GO" id="GO:0005524">
    <property type="term" value="F:ATP binding"/>
    <property type="evidence" value="ECO:0007669"/>
    <property type="project" value="UniProtKB-KW"/>
</dbReference>
<dbReference type="InterPro" id="IPR003439">
    <property type="entry name" value="ABC_transporter-like_ATP-bd"/>
</dbReference>
<comment type="subcellular location">
    <subcellularLocation>
        <location evidence="1">Membrane</location>
        <topology evidence="1">Multi-pass membrane protein</topology>
    </subcellularLocation>
</comment>
<evidence type="ECO:0000313" key="12">
    <source>
        <dbReference type="EMBL" id="CAB0043679.1"/>
    </source>
</evidence>
<dbReference type="InterPro" id="IPR017871">
    <property type="entry name" value="ABC_transporter-like_CS"/>
</dbReference>
<accession>A0A6H5J673</accession>
<name>A0A6H5J673_9HYME</name>
<dbReference type="GO" id="GO:0005886">
    <property type="term" value="C:plasma membrane"/>
    <property type="evidence" value="ECO:0007669"/>
    <property type="project" value="TreeGrafter"/>
</dbReference>
<organism evidence="12 13">
    <name type="scientific">Trichogramma brassicae</name>
    <dbReference type="NCBI Taxonomy" id="86971"/>
    <lineage>
        <taxon>Eukaryota</taxon>
        <taxon>Metazoa</taxon>
        <taxon>Ecdysozoa</taxon>
        <taxon>Arthropoda</taxon>
        <taxon>Hexapoda</taxon>
        <taxon>Insecta</taxon>
        <taxon>Pterygota</taxon>
        <taxon>Neoptera</taxon>
        <taxon>Endopterygota</taxon>
        <taxon>Hymenoptera</taxon>
        <taxon>Apocrita</taxon>
        <taxon>Proctotrupomorpha</taxon>
        <taxon>Chalcidoidea</taxon>
        <taxon>Trichogrammatidae</taxon>
        <taxon>Trichogramma</taxon>
    </lineage>
</organism>
<dbReference type="PROSITE" id="PS50893">
    <property type="entry name" value="ABC_TRANSPORTER_2"/>
    <property type="match status" value="1"/>
</dbReference>
<feature type="region of interest" description="Disordered" evidence="9">
    <location>
        <begin position="372"/>
        <end position="410"/>
    </location>
</feature>
<dbReference type="Gene3D" id="3.40.50.300">
    <property type="entry name" value="P-loop containing nucleotide triphosphate hydrolases"/>
    <property type="match status" value="1"/>
</dbReference>
<dbReference type="Pfam" id="PF19055">
    <property type="entry name" value="ABC2_membrane_7"/>
    <property type="match status" value="1"/>
</dbReference>
<keyword evidence="8 10" id="KW-0472">Membrane</keyword>
<feature type="transmembrane region" description="Helical" evidence="10">
    <location>
        <begin position="456"/>
        <end position="478"/>
    </location>
</feature>
<evidence type="ECO:0000256" key="9">
    <source>
        <dbReference type="SAM" id="MobiDB-lite"/>
    </source>
</evidence>
<keyword evidence="7 10" id="KW-1133">Transmembrane helix</keyword>
<evidence type="ECO:0000256" key="6">
    <source>
        <dbReference type="ARBA" id="ARBA00022840"/>
    </source>
</evidence>
<dbReference type="EMBL" id="CADCXV010001338">
    <property type="protein sequence ID" value="CAB0043679.1"/>
    <property type="molecule type" value="Genomic_DNA"/>
</dbReference>
<keyword evidence="5" id="KW-0547">Nucleotide-binding</keyword>
<feature type="transmembrane region" description="Helical" evidence="10">
    <location>
        <begin position="571"/>
        <end position="593"/>
    </location>
</feature>
<dbReference type="CDD" id="cd03213">
    <property type="entry name" value="ABCG_EPDR"/>
    <property type="match status" value="1"/>
</dbReference>
<keyword evidence="13" id="KW-1185">Reference proteome</keyword>
<evidence type="ECO:0000256" key="3">
    <source>
        <dbReference type="ARBA" id="ARBA00022448"/>
    </source>
</evidence>
<dbReference type="Pfam" id="PF01061">
    <property type="entry name" value="ABC2_membrane"/>
    <property type="match status" value="1"/>
</dbReference>
<keyword evidence="4 10" id="KW-0812">Transmembrane</keyword>
<dbReference type="InterPro" id="IPR027417">
    <property type="entry name" value="P-loop_NTPase"/>
</dbReference>
<keyword evidence="6" id="KW-0067">ATP-binding</keyword>
<gene>
    <name evidence="12" type="ORF">TBRA_LOCUS15267</name>
</gene>
<dbReference type="SMART" id="SM00382">
    <property type="entry name" value="AAA"/>
    <property type="match status" value="1"/>
</dbReference>
<feature type="transmembrane region" description="Helical" evidence="10">
    <location>
        <begin position="490"/>
        <end position="514"/>
    </location>
</feature>
<evidence type="ECO:0000256" key="2">
    <source>
        <dbReference type="ARBA" id="ARBA00005814"/>
    </source>
</evidence>
<dbReference type="PROSITE" id="PS00211">
    <property type="entry name" value="ABC_TRANSPORTER_1"/>
    <property type="match status" value="1"/>
</dbReference>
<dbReference type="AlphaFoldDB" id="A0A6H5J673"/>
<evidence type="ECO:0000256" key="8">
    <source>
        <dbReference type="ARBA" id="ARBA00023136"/>
    </source>
</evidence>